<reference evidence="4" key="1">
    <citation type="journal article" date="2020" name="Stud. Mycol.">
        <title>101 Dothideomycetes genomes: a test case for predicting lifestyles and emergence of pathogens.</title>
        <authorList>
            <person name="Haridas S."/>
            <person name="Albert R."/>
            <person name="Binder M."/>
            <person name="Bloem J."/>
            <person name="Labutti K."/>
            <person name="Salamov A."/>
            <person name="Andreopoulos B."/>
            <person name="Baker S."/>
            <person name="Barry K."/>
            <person name="Bills G."/>
            <person name="Bluhm B."/>
            <person name="Cannon C."/>
            <person name="Castanera R."/>
            <person name="Culley D."/>
            <person name="Daum C."/>
            <person name="Ezra D."/>
            <person name="Gonzalez J."/>
            <person name="Henrissat B."/>
            <person name="Kuo A."/>
            <person name="Liang C."/>
            <person name="Lipzen A."/>
            <person name="Lutzoni F."/>
            <person name="Magnuson J."/>
            <person name="Mondo S."/>
            <person name="Nolan M."/>
            <person name="Ohm R."/>
            <person name="Pangilinan J."/>
            <person name="Park H.-J."/>
            <person name="Ramirez L."/>
            <person name="Alfaro M."/>
            <person name="Sun H."/>
            <person name="Tritt A."/>
            <person name="Yoshinaga Y."/>
            <person name="Zwiers L.-H."/>
            <person name="Turgeon B."/>
            <person name="Goodwin S."/>
            <person name="Spatafora J."/>
            <person name="Crous P."/>
            <person name="Grigoriev I."/>
        </authorList>
    </citation>
    <scope>NUCLEOTIDE SEQUENCE</scope>
    <source>
        <strain evidence="4">CBS 122368</strain>
    </source>
</reference>
<proteinExistence type="predicted"/>
<feature type="signal peptide" evidence="3">
    <location>
        <begin position="1"/>
        <end position="21"/>
    </location>
</feature>
<dbReference type="AlphaFoldDB" id="A0A6A6I7F2"/>
<evidence type="ECO:0000256" key="3">
    <source>
        <dbReference type="SAM" id="SignalP"/>
    </source>
</evidence>
<feature type="region of interest" description="Disordered" evidence="1">
    <location>
        <begin position="120"/>
        <end position="147"/>
    </location>
</feature>
<protein>
    <recommendedName>
        <fullName evidence="6">Mid2 domain-containing protein</fullName>
    </recommendedName>
</protein>
<keyword evidence="2" id="KW-1133">Transmembrane helix</keyword>
<dbReference type="EMBL" id="ML987199">
    <property type="protein sequence ID" value="KAF2246276.1"/>
    <property type="molecule type" value="Genomic_DNA"/>
</dbReference>
<sequence length="256" mass="26945">MLSSTLLRIFAIVTLFSVVLSSDITTFSDANCQSSVKNLDAVNGYPDGVCTPLNLRSQTFQIAKLDPGCAVTLYGPNSGSLSCSSELKIVADLATCYNASWAYYSIDGCSPPSSSSIVLPTVTPTPSTSSITSPSATSSATTPPNPNSNHTGVIVGGIVGGVAVFALLFGIALFCLRRRSGKPLPPPPSYELSNDHARVELSYPEKTRQMELYGHEAAIELGRNSAHVPPVELPGDAMVGGDKKGLNPIMKIHMVR</sequence>
<feature type="transmembrane region" description="Helical" evidence="2">
    <location>
        <begin position="153"/>
        <end position="176"/>
    </location>
</feature>
<evidence type="ECO:0000313" key="5">
    <source>
        <dbReference type="Proteomes" id="UP000800094"/>
    </source>
</evidence>
<name>A0A6A6I7F2_9PLEO</name>
<dbReference type="Proteomes" id="UP000800094">
    <property type="component" value="Unassembled WGS sequence"/>
</dbReference>
<evidence type="ECO:0008006" key="6">
    <source>
        <dbReference type="Google" id="ProtNLM"/>
    </source>
</evidence>
<keyword evidence="5" id="KW-1185">Reference proteome</keyword>
<accession>A0A6A6I7F2</accession>
<evidence type="ECO:0000256" key="2">
    <source>
        <dbReference type="SAM" id="Phobius"/>
    </source>
</evidence>
<evidence type="ECO:0000313" key="4">
    <source>
        <dbReference type="EMBL" id="KAF2246276.1"/>
    </source>
</evidence>
<keyword evidence="2" id="KW-0812">Transmembrane</keyword>
<feature type="chain" id="PRO_5025543930" description="Mid2 domain-containing protein" evidence="3">
    <location>
        <begin position="22"/>
        <end position="256"/>
    </location>
</feature>
<gene>
    <name evidence="4" type="ORF">BU26DRAFT_553181</name>
</gene>
<evidence type="ECO:0000256" key="1">
    <source>
        <dbReference type="SAM" id="MobiDB-lite"/>
    </source>
</evidence>
<dbReference type="RefSeq" id="XP_033681280.1">
    <property type="nucleotide sequence ID" value="XM_033832193.1"/>
</dbReference>
<dbReference type="GeneID" id="54585523"/>
<keyword evidence="2" id="KW-0472">Membrane</keyword>
<organism evidence="4 5">
    <name type="scientific">Trematosphaeria pertusa</name>
    <dbReference type="NCBI Taxonomy" id="390896"/>
    <lineage>
        <taxon>Eukaryota</taxon>
        <taxon>Fungi</taxon>
        <taxon>Dikarya</taxon>
        <taxon>Ascomycota</taxon>
        <taxon>Pezizomycotina</taxon>
        <taxon>Dothideomycetes</taxon>
        <taxon>Pleosporomycetidae</taxon>
        <taxon>Pleosporales</taxon>
        <taxon>Massarineae</taxon>
        <taxon>Trematosphaeriaceae</taxon>
        <taxon>Trematosphaeria</taxon>
    </lineage>
</organism>
<feature type="compositionally biased region" description="Low complexity" evidence="1">
    <location>
        <begin position="120"/>
        <end position="142"/>
    </location>
</feature>
<keyword evidence="3" id="KW-0732">Signal</keyword>
<dbReference type="OrthoDB" id="4157427at2759"/>